<dbReference type="InterPro" id="IPR036513">
    <property type="entry name" value="STAS_dom_sf"/>
</dbReference>
<feature type="domain" description="STAS" evidence="6">
    <location>
        <begin position="475"/>
        <end position="576"/>
    </location>
</feature>
<dbReference type="STRING" id="1396821.SAMN05444515_1199"/>
<feature type="transmembrane region" description="Helical" evidence="5">
    <location>
        <begin position="417"/>
        <end position="448"/>
    </location>
</feature>
<dbReference type="CDD" id="cd07042">
    <property type="entry name" value="STAS_SulP_like_sulfate_transporter"/>
    <property type="match status" value="1"/>
</dbReference>
<feature type="transmembrane region" description="Helical" evidence="5">
    <location>
        <begin position="207"/>
        <end position="224"/>
    </location>
</feature>
<sequence length="595" mass="62359">MSRRRRSVELPSISTGLRAAWHDGYGLADLRKDVMAGLTIGTVAVPLSMALAIATGVPPQHGLYTAIVAGAIIALTGGSRFNVSGPTAAFVVILFPIVQQYGLGGLLIASMMAGMILVTLGVTRMGRLIQFVPYPVVLGFTAGIAVVIAVLQIPDFFGLETGSLTEHFVENVWVIVTSFPTLQPLELGVGVFTLLVMLVWPRFHLPIPAPLVGLVVGAIAAYFVNQWLSGQESSAAVETIASRFTWEANGETGIGIPPIPPTFMAPWLLPGPDGEPLQLSFDLIRALLGPAFAIAILGAIESLLCAVVADGLTKTKHDPNAELIGQGLGNMAAPLFGGITATAAIARTATNIRSGARSPIAAVIHALVVLLAVIALAGLLGMVPMAALAALLFIIAWNMSEARHVLHTLRSAPPGDVAILVTCFGLTVIFDMVLAVAVGIGLAAALFIRRMASLTQTDHVETKNHPTIGGLPAEVAVYDVNGPLFFGAAEKALSSLHLADPKVKTIIVDMHDVPSMDGTAIVAVQSLIAEMTRQGVGLILVGLQPRIITKLRRAGVRKVAGSLTHCRNLTQAGMVALRWHKELSDQKSGVGAEDH</sequence>
<reference evidence="8" key="1">
    <citation type="submission" date="2016-10" db="EMBL/GenBank/DDBJ databases">
        <authorList>
            <person name="Varghese N."/>
            <person name="Submissions S."/>
        </authorList>
    </citation>
    <scope>NUCLEOTIDE SEQUENCE [LARGE SCALE GENOMIC DNA]</scope>
    <source>
        <strain evidence="8">DSM 241</strain>
    </source>
</reference>
<keyword evidence="8" id="KW-1185">Reference proteome</keyword>
<proteinExistence type="predicted"/>
<evidence type="ECO:0000313" key="8">
    <source>
        <dbReference type="Proteomes" id="UP000199256"/>
    </source>
</evidence>
<gene>
    <name evidence="7" type="ORF">SAMN05444515_1199</name>
</gene>
<feature type="transmembrane region" description="Helical" evidence="5">
    <location>
        <begin position="287"/>
        <end position="309"/>
    </location>
</feature>
<keyword evidence="2 5" id="KW-0812">Transmembrane</keyword>
<evidence type="ECO:0000259" key="6">
    <source>
        <dbReference type="PROSITE" id="PS50801"/>
    </source>
</evidence>
<evidence type="ECO:0000256" key="4">
    <source>
        <dbReference type="ARBA" id="ARBA00023136"/>
    </source>
</evidence>
<accession>A0A1H7QTJ0</accession>
<dbReference type="PANTHER" id="PTHR11814">
    <property type="entry name" value="SULFATE TRANSPORTER"/>
    <property type="match status" value="1"/>
</dbReference>
<dbReference type="InterPro" id="IPR001902">
    <property type="entry name" value="SLC26A/SulP_fam"/>
</dbReference>
<evidence type="ECO:0000256" key="2">
    <source>
        <dbReference type="ARBA" id="ARBA00022692"/>
    </source>
</evidence>
<evidence type="ECO:0000256" key="1">
    <source>
        <dbReference type="ARBA" id="ARBA00004141"/>
    </source>
</evidence>
<keyword evidence="4 5" id="KW-0472">Membrane</keyword>
<evidence type="ECO:0000256" key="3">
    <source>
        <dbReference type="ARBA" id="ARBA00022989"/>
    </source>
</evidence>
<feature type="transmembrane region" description="Helical" evidence="5">
    <location>
        <begin position="367"/>
        <end position="397"/>
    </location>
</feature>
<name>A0A1H7QTJ0_9GAMM</name>
<dbReference type="EMBL" id="FOAA01000019">
    <property type="protein sequence ID" value="SEL51028.1"/>
    <property type="molecule type" value="Genomic_DNA"/>
</dbReference>
<organism evidence="7 8">
    <name type="scientific">Ectothiorhodospira marina</name>
    <dbReference type="NCBI Taxonomy" id="1396821"/>
    <lineage>
        <taxon>Bacteria</taxon>
        <taxon>Pseudomonadati</taxon>
        <taxon>Pseudomonadota</taxon>
        <taxon>Gammaproteobacteria</taxon>
        <taxon>Chromatiales</taxon>
        <taxon>Ectothiorhodospiraceae</taxon>
        <taxon>Ectothiorhodospira</taxon>
    </lineage>
</organism>
<dbReference type="InterPro" id="IPR011547">
    <property type="entry name" value="SLC26A/SulP_dom"/>
</dbReference>
<dbReference type="SUPFAM" id="SSF52091">
    <property type="entry name" value="SpoIIaa-like"/>
    <property type="match status" value="1"/>
</dbReference>
<dbReference type="InterPro" id="IPR002645">
    <property type="entry name" value="STAS_dom"/>
</dbReference>
<dbReference type="PROSITE" id="PS50801">
    <property type="entry name" value="STAS"/>
    <property type="match status" value="1"/>
</dbReference>
<dbReference type="AlphaFoldDB" id="A0A1H7QTJ0"/>
<feature type="transmembrane region" description="Helical" evidence="5">
    <location>
        <begin position="134"/>
        <end position="153"/>
    </location>
</feature>
<dbReference type="RefSeq" id="WP_090255252.1">
    <property type="nucleotide sequence ID" value="NZ_FOAA01000019.1"/>
</dbReference>
<feature type="transmembrane region" description="Helical" evidence="5">
    <location>
        <begin position="173"/>
        <end position="200"/>
    </location>
</feature>
<dbReference type="Proteomes" id="UP000199256">
    <property type="component" value="Unassembled WGS sequence"/>
</dbReference>
<feature type="transmembrane region" description="Helical" evidence="5">
    <location>
        <begin position="62"/>
        <end position="81"/>
    </location>
</feature>
<dbReference type="GO" id="GO:0016020">
    <property type="term" value="C:membrane"/>
    <property type="evidence" value="ECO:0007669"/>
    <property type="project" value="UniProtKB-SubCell"/>
</dbReference>
<dbReference type="NCBIfam" id="NF008660">
    <property type="entry name" value="PRK11660.1"/>
    <property type="match status" value="1"/>
</dbReference>
<keyword evidence="3 5" id="KW-1133">Transmembrane helix</keyword>
<evidence type="ECO:0000313" key="7">
    <source>
        <dbReference type="EMBL" id="SEL51028.1"/>
    </source>
</evidence>
<dbReference type="OrthoDB" id="9769739at2"/>
<protein>
    <submittedName>
        <fullName evidence="7">Sulfate permease, SulP family</fullName>
    </submittedName>
</protein>
<dbReference type="Gene3D" id="3.30.750.24">
    <property type="entry name" value="STAS domain"/>
    <property type="match status" value="1"/>
</dbReference>
<dbReference type="Pfam" id="PF01740">
    <property type="entry name" value="STAS"/>
    <property type="match status" value="1"/>
</dbReference>
<feature type="transmembrane region" description="Helical" evidence="5">
    <location>
        <begin position="101"/>
        <end position="122"/>
    </location>
</feature>
<comment type="subcellular location">
    <subcellularLocation>
        <location evidence="1">Membrane</location>
        <topology evidence="1">Multi-pass membrane protein</topology>
    </subcellularLocation>
</comment>
<dbReference type="Pfam" id="PF00916">
    <property type="entry name" value="Sulfate_transp"/>
    <property type="match status" value="1"/>
</dbReference>
<dbReference type="GO" id="GO:0055085">
    <property type="term" value="P:transmembrane transport"/>
    <property type="evidence" value="ECO:0007669"/>
    <property type="project" value="InterPro"/>
</dbReference>
<evidence type="ECO:0000256" key="5">
    <source>
        <dbReference type="SAM" id="Phobius"/>
    </source>
</evidence>
<feature type="transmembrane region" description="Helical" evidence="5">
    <location>
        <begin position="34"/>
        <end position="55"/>
    </location>
</feature>